<name>K3YFN1_SETIT</name>
<proteinExistence type="predicted"/>
<dbReference type="EnsemblPlants" id="KQK99860">
    <property type="protein sequence ID" value="KQK99860"/>
    <property type="gene ID" value="SETIT_013049mg"/>
</dbReference>
<dbReference type="InParanoid" id="K3YFN1"/>
<keyword evidence="2" id="KW-1185">Reference proteome</keyword>
<dbReference type="HOGENOM" id="CLU_2965342_0_0_1"/>
<dbReference type="Proteomes" id="UP000004995">
    <property type="component" value="Unassembled WGS sequence"/>
</dbReference>
<dbReference type="Gramene" id="KQK99860">
    <property type="protein sequence ID" value="KQK99860"/>
    <property type="gene ID" value="SETIT_013049mg"/>
</dbReference>
<evidence type="ECO:0000313" key="2">
    <source>
        <dbReference type="Proteomes" id="UP000004995"/>
    </source>
</evidence>
<dbReference type="AlphaFoldDB" id="K3YFN1"/>
<dbReference type="EMBL" id="AGNK02004579">
    <property type="status" value="NOT_ANNOTATED_CDS"/>
    <property type="molecule type" value="Genomic_DNA"/>
</dbReference>
<evidence type="ECO:0000313" key="1">
    <source>
        <dbReference type="EnsemblPlants" id="KQK99860"/>
    </source>
</evidence>
<organism evidence="1 2">
    <name type="scientific">Setaria italica</name>
    <name type="common">Foxtail millet</name>
    <name type="synonym">Panicum italicum</name>
    <dbReference type="NCBI Taxonomy" id="4555"/>
    <lineage>
        <taxon>Eukaryota</taxon>
        <taxon>Viridiplantae</taxon>
        <taxon>Streptophyta</taxon>
        <taxon>Embryophyta</taxon>
        <taxon>Tracheophyta</taxon>
        <taxon>Spermatophyta</taxon>
        <taxon>Magnoliopsida</taxon>
        <taxon>Liliopsida</taxon>
        <taxon>Poales</taxon>
        <taxon>Poaceae</taxon>
        <taxon>PACMAD clade</taxon>
        <taxon>Panicoideae</taxon>
        <taxon>Panicodae</taxon>
        <taxon>Paniceae</taxon>
        <taxon>Cenchrinae</taxon>
        <taxon>Setaria</taxon>
    </lineage>
</organism>
<sequence length="59" mass="6878">MQLDMETRVKLNIKQLQNLLLNFIITGYLPSITKHLLLQVPSLKFRVANYSHVQMYSCA</sequence>
<accession>K3YFN1</accession>
<reference evidence="2" key="1">
    <citation type="journal article" date="2012" name="Nat. Biotechnol.">
        <title>Reference genome sequence of the model plant Setaria.</title>
        <authorList>
            <person name="Bennetzen J.L."/>
            <person name="Schmutz J."/>
            <person name="Wang H."/>
            <person name="Percifield R."/>
            <person name="Hawkins J."/>
            <person name="Pontaroli A.C."/>
            <person name="Estep M."/>
            <person name="Feng L."/>
            <person name="Vaughn J.N."/>
            <person name="Grimwood J."/>
            <person name="Jenkins J."/>
            <person name="Barry K."/>
            <person name="Lindquist E."/>
            <person name="Hellsten U."/>
            <person name="Deshpande S."/>
            <person name="Wang X."/>
            <person name="Wu X."/>
            <person name="Mitros T."/>
            <person name="Triplett J."/>
            <person name="Yang X."/>
            <person name="Ye C.Y."/>
            <person name="Mauro-Herrera M."/>
            <person name="Wang L."/>
            <person name="Li P."/>
            <person name="Sharma M."/>
            <person name="Sharma R."/>
            <person name="Ronald P.C."/>
            <person name="Panaud O."/>
            <person name="Kellogg E.A."/>
            <person name="Brutnell T.P."/>
            <person name="Doust A.N."/>
            <person name="Tuskan G.A."/>
            <person name="Rokhsar D."/>
            <person name="Devos K.M."/>
        </authorList>
    </citation>
    <scope>NUCLEOTIDE SEQUENCE [LARGE SCALE GENOMIC DNA]</scope>
    <source>
        <strain evidence="2">cv. Yugu1</strain>
    </source>
</reference>
<reference evidence="1" key="2">
    <citation type="submission" date="2018-08" db="UniProtKB">
        <authorList>
            <consortium name="EnsemblPlants"/>
        </authorList>
    </citation>
    <scope>IDENTIFICATION</scope>
    <source>
        <strain evidence="1">Yugu1</strain>
    </source>
</reference>
<protein>
    <submittedName>
        <fullName evidence="1">Uncharacterized protein</fullName>
    </submittedName>
</protein>